<dbReference type="RefSeq" id="WP_035736232.1">
    <property type="nucleotide sequence ID" value="NZ_JACTRV010000002.1"/>
</dbReference>
<evidence type="ECO:0000313" key="9">
    <source>
        <dbReference type="Proteomes" id="UP000029117"/>
    </source>
</evidence>
<name>A0AAW3D8Z8_9GAMM</name>
<dbReference type="PANTHER" id="PTHR46101:SF2">
    <property type="entry name" value="SERINE DECARBOXYLASE"/>
    <property type="match status" value="1"/>
</dbReference>
<evidence type="ECO:0000313" key="8">
    <source>
        <dbReference type="EMBL" id="KFJ42008.1"/>
    </source>
</evidence>
<dbReference type="EMBL" id="JOUE01000006">
    <property type="protein sequence ID" value="KFJ42008.1"/>
    <property type="molecule type" value="Genomic_DNA"/>
</dbReference>
<reference evidence="8 9" key="1">
    <citation type="submission" date="2014-04" db="EMBL/GenBank/DDBJ databases">
        <authorList>
            <person name="Bishop-Lilly K.A."/>
            <person name="Broomall S.M."/>
            <person name="Chain P.S."/>
            <person name="Chertkov O."/>
            <person name="Coyne S.R."/>
            <person name="Daligault H.E."/>
            <person name="Davenport K.W."/>
            <person name="Erkkila T."/>
            <person name="Frey K.G."/>
            <person name="Gibbons H.S."/>
            <person name="Gu W."/>
            <person name="Jaissle J."/>
            <person name="Johnson S.L."/>
            <person name="Koroleva G.I."/>
            <person name="Ladner J.T."/>
            <person name="Lo C.-C."/>
            <person name="Minogue T.D."/>
            <person name="Munk C."/>
            <person name="Palacios G.F."/>
            <person name="Redden C.L."/>
            <person name="Rosenzweig C.N."/>
            <person name="Scholz M.B."/>
            <person name="Teshima H."/>
            <person name="Xu Y."/>
        </authorList>
    </citation>
    <scope>NUCLEOTIDE SEQUENCE [LARGE SCALE GENOMIC DNA]</scope>
    <source>
        <strain evidence="8 9">FAJ</strain>
    </source>
</reference>
<evidence type="ECO:0000256" key="4">
    <source>
        <dbReference type="ARBA" id="ARBA00022898"/>
    </source>
</evidence>
<dbReference type="Gene3D" id="3.40.640.10">
    <property type="entry name" value="Type I PLP-dependent aspartate aminotransferase-like (Major domain)"/>
    <property type="match status" value="1"/>
</dbReference>
<evidence type="ECO:0000256" key="7">
    <source>
        <dbReference type="RuleBase" id="RU000382"/>
    </source>
</evidence>
<evidence type="ECO:0000256" key="6">
    <source>
        <dbReference type="PIRSR" id="PIRSR602129-50"/>
    </source>
</evidence>
<dbReference type="GO" id="GO:0016831">
    <property type="term" value="F:carboxy-lyase activity"/>
    <property type="evidence" value="ECO:0007669"/>
    <property type="project" value="UniProtKB-KW"/>
</dbReference>
<dbReference type="AlphaFoldDB" id="A0AAW3D8Z8"/>
<dbReference type="GO" id="GO:0030170">
    <property type="term" value="F:pyridoxal phosphate binding"/>
    <property type="evidence" value="ECO:0007669"/>
    <property type="project" value="InterPro"/>
</dbReference>
<feature type="modified residue" description="N6-(pyridoxal phosphate)lysine" evidence="6">
    <location>
        <position position="218"/>
    </location>
</feature>
<proteinExistence type="inferred from homology"/>
<sequence length="375" mass="43209">MKYLNRLKHNTELYIGYPPATDFKLSQYAELLDYSMNSLGNPYDLNNPFSSHAHEKSVIDFFINLYKLDHKNFWGYVANCSSESIMYCLWRAKKHLQMTNNKKIKIICNEFSHYAIDKTADILDLELIKIQSNEYGEIDYNALKSNIKSEYNYIFFATIGSTMTSSIDDINIVKNILKESKTSFYIHADAAFDGAFIPFTDDFHKCQNFDSINISGHKFIGLPMPCGITIINKEYISGRYIEYTSNNDVTIGGSRNGLTPYLLYKRIKELNGADGLKNRFNECLKLAKNYQKILEENNINVFRNKNSLTLALTDIPKEIMKKWHAPTRKKLTTITALPKLTEEKLRLFIADIKHYNENCFVTDTITIMPSDVAAL</sequence>
<evidence type="ECO:0000256" key="3">
    <source>
        <dbReference type="ARBA" id="ARBA00022793"/>
    </source>
</evidence>
<evidence type="ECO:0008006" key="10">
    <source>
        <dbReference type="Google" id="ProtNLM"/>
    </source>
</evidence>
<evidence type="ECO:0000256" key="1">
    <source>
        <dbReference type="ARBA" id="ARBA00001933"/>
    </source>
</evidence>
<evidence type="ECO:0000256" key="2">
    <source>
        <dbReference type="ARBA" id="ARBA00009533"/>
    </source>
</evidence>
<protein>
    <recommendedName>
        <fullName evidence="10">Histidine decarboxylase</fullName>
    </recommendedName>
</protein>
<dbReference type="NCBIfam" id="NF002748">
    <property type="entry name" value="PRK02769.1"/>
    <property type="match status" value="1"/>
</dbReference>
<evidence type="ECO:0000256" key="5">
    <source>
        <dbReference type="ARBA" id="ARBA00023239"/>
    </source>
</evidence>
<keyword evidence="5 7" id="KW-0456">Lyase</keyword>
<gene>
    <name evidence="8" type="ORF">DR78_126</name>
</gene>
<keyword evidence="4 6" id="KW-0663">Pyridoxal phosphate</keyword>
<dbReference type="PANTHER" id="PTHR46101">
    <property type="match status" value="1"/>
</dbReference>
<dbReference type="Pfam" id="PF00282">
    <property type="entry name" value="Pyridoxal_deC"/>
    <property type="match status" value="1"/>
</dbReference>
<organism evidence="8 9">
    <name type="scientific">Francisella philomiragia</name>
    <dbReference type="NCBI Taxonomy" id="28110"/>
    <lineage>
        <taxon>Bacteria</taxon>
        <taxon>Pseudomonadati</taxon>
        <taxon>Pseudomonadota</taxon>
        <taxon>Gammaproteobacteria</taxon>
        <taxon>Thiotrichales</taxon>
        <taxon>Francisellaceae</taxon>
        <taxon>Francisella</taxon>
    </lineage>
</organism>
<dbReference type="InterPro" id="IPR051151">
    <property type="entry name" value="Group_II_Decarboxylase"/>
</dbReference>
<dbReference type="SUPFAM" id="SSF53383">
    <property type="entry name" value="PLP-dependent transferases"/>
    <property type="match status" value="1"/>
</dbReference>
<dbReference type="GO" id="GO:0019752">
    <property type="term" value="P:carboxylic acid metabolic process"/>
    <property type="evidence" value="ECO:0007669"/>
    <property type="project" value="InterPro"/>
</dbReference>
<dbReference type="InterPro" id="IPR015424">
    <property type="entry name" value="PyrdxlP-dep_Trfase"/>
</dbReference>
<dbReference type="InterPro" id="IPR002129">
    <property type="entry name" value="PyrdxlP-dep_de-COase"/>
</dbReference>
<accession>A0AAW3D8Z8</accession>
<comment type="cofactor">
    <cofactor evidence="1 6 7">
        <name>pyridoxal 5'-phosphate</name>
        <dbReference type="ChEBI" id="CHEBI:597326"/>
    </cofactor>
</comment>
<dbReference type="Proteomes" id="UP000029117">
    <property type="component" value="Unassembled WGS sequence"/>
</dbReference>
<comment type="caution">
    <text evidence="8">The sequence shown here is derived from an EMBL/GenBank/DDBJ whole genome shotgun (WGS) entry which is preliminary data.</text>
</comment>
<dbReference type="InterPro" id="IPR015421">
    <property type="entry name" value="PyrdxlP-dep_Trfase_major"/>
</dbReference>
<keyword evidence="3" id="KW-0210">Decarboxylase</keyword>
<comment type="similarity">
    <text evidence="2 7">Belongs to the group II decarboxylase family.</text>
</comment>